<evidence type="ECO:0000313" key="2">
    <source>
        <dbReference type="Proteomes" id="UP000789405"/>
    </source>
</evidence>
<protein>
    <submittedName>
        <fullName evidence="1">26812_t:CDS:1</fullName>
    </submittedName>
</protein>
<organism evidence="1 2">
    <name type="scientific">Dentiscutata erythropus</name>
    <dbReference type="NCBI Taxonomy" id="1348616"/>
    <lineage>
        <taxon>Eukaryota</taxon>
        <taxon>Fungi</taxon>
        <taxon>Fungi incertae sedis</taxon>
        <taxon>Mucoromycota</taxon>
        <taxon>Glomeromycotina</taxon>
        <taxon>Glomeromycetes</taxon>
        <taxon>Diversisporales</taxon>
        <taxon>Gigasporaceae</taxon>
        <taxon>Dentiscutata</taxon>
    </lineage>
</organism>
<accession>A0A9N9HH23</accession>
<sequence length="241" mass="27922">MQHLKDKDEKEIALHSNCKDPKFELCKTALKNILSPTNQLNKAIFEVLKALQKCKVLEITNIHQITDNFIKLSEGLSSELYEISSFISDIIQYFEILSNDTAKANDLIDLLETSLSEPNERMRCVKGLENDLNNIANDLEFKDEVLNSKSCIVFHILYNPNIVNRIAIYEGIKPIKIQFKLLTSFWKTHNYLIDNLVKLLYDTKKSSCMLKFLMDDFEMISLWEKVKVKCEADYGRAMTLL</sequence>
<comment type="caution">
    <text evidence="1">The sequence shown here is derived from an EMBL/GenBank/DDBJ whole genome shotgun (WGS) entry which is preliminary data.</text>
</comment>
<name>A0A9N9HH23_9GLOM</name>
<dbReference type="EMBL" id="CAJVPY010007805">
    <property type="protein sequence ID" value="CAG8686037.1"/>
    <property type="molecule type" value="Genomic_DNA"/>
</dbReference>
<dbReference type="AlphaFoldDB" id="A0A9N9HH23"/>
<dbReference type="OrthoDB" id="2437329at2759"/>
<reference evidence="1" key="1">
    <citation type="submission" date="2021-06" db="EMBL/GenBank/DDBJ databases">
        <authorList>
            <person name="Kallberg Y."/>
            <person name="Tangrot J."/>
            <person name="Rosling A."/>
        </authorList>
    </citation>
    <scope>NUCLEOTIDE SEQUENCE</scope>
    <source>
        <strain evidence="1">MA453B</strain>
    </source>
</reference>
<gene>
    <name evidence="1" type="ORF">DERYTH_LOCUS12114</name>
</gene>
<evidence type="ECO:0000313" key="1">
    <source>
        <dbReference type="EMBL" id="CAG8686037.1"/>
    </source>
</evidence>
<proteinExistence type="predicted"/>
<dbReference type="Proteomes" id="UP000789405">
    <property type="component" value="Unassembled WGS sequence"/>
</dbReference>
<keyword evidence="2" id="KW-1185">Reference proteome</keyword>